<proteinExistence type="predicted"/>
<dbReference type="HOGENOM" id="CLU_2605981_0_0_1"/>
<organism evidence="4 5">
    <name type="scientific">Debaryomyces hansenii (strain ATCC 36239 / CBS 767 / BCRC 21394 / JCM 1990 / NBRC 0083 / IGC 2968)</name>
    <name type="common">Yeast</name>
    <name type="synonym">Torulaspora hansenii</name>
    <dbReference type="NCBI Taxonomy" id="284592"/>
    <lineage>
        <taxon>Eukaryota</taxon>
        <taxon>Fungi</taxon>
        <taxon>Dikarya</taxon>
        <taxon>Ascomycota</taxon>
        <taxon>Saccharomycotina</taxon>
        <taxon>Pichiomycetes</taxon>
        <taxon>Debaryomycetaceae</taxon>
        <taxon>Debaryomyces</taxon>
    </lineage>
</organism>
<dbReference type="InterPro" id="IPR010929">
    <property type="entry name" value="PDR_CDR_ABC"/>
</dbReference>
<dbReference type="Proteomes" id="UP000000599">
    <property type="component" value="Chromosome F"/>
</dbReference>
<keyword evidence="2" id="KW-0812">Transmembrane</keyword>
<dbReference type="GO" id="GO:0005524">
    <property type="term" value="F:ATP binding"/>
    <property type="evidence" value="ECO:0007669"/>
    <property type="project" value="InterPro"/>
</dbReference>
<evidence type="ECO:0000313" key="4">
    <source>
        <dbReference type="EMBL" id="CAG89455.4"/>
    </source>
</evidence>
<dbReference type="AlphaFoldDB" id="W0TYT6"/>
<dbReference type="GO" id="GO:0042626">
    <property type="term" value="F:ATPase-coupled transmembrane transporter activity"/>
    <property type="evidence" value="ECO:0007669"/>
    <property type="project" value="InterPro"/>
</dbReference>
<keyword evidence="2" id="KW-0472">Membrane</keyword>
<evidence type="ECO:0000256" key="2">
    <source>
        <dbReference type="SAM" id="Phobius"/>
    </source>
</evidence>
<dbReference type="GeneID" id="8998990"/>
<keyword evidence="5" id="KW-1185">Reference proteome</keyword>
<evidence type="ECO:0000259" key="3">
    <source>
        <dbReference type="Pfam" id="PF06422"/>
    </source>
</evidence>
<reference evidence="4 5" key="1">
    <citation type="journal article" date="2004" name="Nature">
        <title>Genome evolution in yeasts.</title>
        <authorList>
            <consortium name="Genolevures"/>
            <person name="Dujon B."/>
            <person name="Sherman D."/>
            <person name="Fischer G."/>
            <person name="Durrens P."/>
            <person name="Casaregola S."/>
            <person name="Lafontaine I."/>
            <person name="de Montigny J."/>
            <person name="Marck C."/>
            <person name="Neuveglise C."/>
            <person name="Talla E."/>
            <person name="Goffard N."/>
            <person name="Frangeul L."/>
            <person name="Aigle M."/>
            <person name="Anthouard V."/>
            <person name="Babour A."/>
            <person name="Barbe V."/>
            <person name="Barnay S."/>
            <person name="Blanchin S."/>
            <person name="Beckerich J.M."/>
            <person name="Beyne E."/>
            <person name="Bleykasten C."/>
            <person name="Boisrame A."/>
            <person name="Boyer J."/>
            <person name="Cattolico L."/>
            <person name="Confanioleri F."/>
            <person name="de Daruvar A."/>
            <person name="Despons L."/>
            <person name="Fabre E."/>
            <person name="Fairhead C."/>
            <person name="Ferry-Dumazet H."/>
            <person name="Groppi A."/>
            <person name="Hantraye F."/>
            <person name="Hennequin C."/>
            <person name="Jauniaux N."/>
            <person name="Joyet P."/>
            <person name="Kachouri R."/>
            <person name="Kerrest A."/>
            <person name="Koszul R."/>
            <person name="Lemaire M."/>
            <person name="Lesur I."/>
            <person name="Ma L."/>
            <person name="Muller H."/>
            <person name="Nicaud J.M."/>
            <person name="Nikolski M."/>
            <person name="Oztas S."/>
            <person name="Ozier-Kalogeropoulos O."/>
            <person name="Pellenz S."/>
            <person name="Potier S."/>
            <person name="Richard G.F."/>
            <person name="Straub M.L."/>
            <person name="Suleau A."/>
            <person name="Swennene D."/>
            <person name="Tekaia F."/>
            <person name="Wesolowski-Louvel M."/>
            <person name="Westhof E."/>
            <person name="Wirth B."/>
            <person name="Zeniou-Meyer M."/>
            <person name="Zivanovic I."/>
            <person name="Bolotin-Fukuhara M."/>
            <person name="Thierry A."/>
            <person name="Bouchier C."/>
            <person name="Caudron B."/>
            <person name="Scarpelli C."/>
            <person name="Gaillardin C."/>
            <person name="Weissenbach J."/>
            <person name="Wincker P."/>
            <person name="Souciet J.L."/>
        </authorList>
    </citation>
    <scope>NUCLEOTIDE SEQUENCE [LARGE SCALE GENOMIC DNA]</scope>
    <source>
        <strain evidence="5">ATCC 36239 / CBS 767 / BCRC 21394 / JCM 1990 / NBRC 0083 / IGC 2968</strain>
    </source>
</reference>
<keyword evidence="1" id="KW-0813">Transport</keyword>
<dbReference type="VEuPathDB" id="FungiDB:DEHA2F16500g"/>
<dbReference type="Pfam" id="PF06422">
    <property type="entry name" value="PDR_CDR"/>
    <property type="match status" value="1"/>
</dbReference>
<gene>
    <name evidence="4" type="ordered locus">DEHA2F16500g</name>
</gene>
<keyword evidence="2" id="KW-1133">Transmembrane helix</keyword>
<name>W0TYT6_DEBHA</name>
<dbReference type="GO" id="GO:0016020">
    <property type="term" value="C:membrane"/>
    <property type="evidence" value="ECO:0007669"/>
    <property type="project" value="InterPro"/>
</dbReference>
<dbReference type="InParanoid" id="W0TYT6"/>
<evidence type="ECO:0000313" key="5">
    <source>
        <dbReference type="Proteomes" id="UP000000599"/>
    </source>
</evidence>
<feature type="domain" description="CDR ABC transporter" evidence="3">
    <location>
        <begin position="31"/>
        <end position="76"/>
    </location>
</feature>
<feature type="transmembrane region" description="Helical" evidence="2">
    <location>
        <begin position="47"/>
        <end position="68"/>
    </location>
</feature>
<evidence type="ECO:0000256" key="1">
    <source>
        <dbReference type="ARBA" id="ARBA00022448"/>
    </source>
</evidence>
<protein>
    <submittedName>
        <fullName evidence="4">DEHA2F16500p</fullName>
    </submittedName>
</protein>
<dbReference type="EMBL" id="CR382138">
    <property type="protein sequence ID" value="CAG89455.4"/>
    <property type="molecule type" value="Genomic_DNA"/>
</dbReference>
<dbReference type="STRING" id="284592.W0TYT6"/>
<dbReference type="OrthoDB" id="245989at2759"/>
<dbReference type="eggNOG" id="KOG0065">
    <property type="taxonomic scope" value="Eukaryota"/>
</dbReference>
<dbReference type="RefSeq" id="XP_002770837.1">
    <property type="nucleotide sequence ID" value="XM_002770791.1"/>
</dbReference>
<accession>W0TYT6</accession>
<sequence>MSAYMKEAGGYLVDKSATSQCEYCTISTTNDYLAGVKSLFSERWRNWGIVICFIAFNIIFTVFFYWLARVSKSNREKKK</sequence>
<dbReference type="KEGG" id="dha:DEHA2F16500g"/>